<evidence type="ECO:0000256" key="3">
    <source>
        <dbReference type="ARBA" id="ARBA00012239"/>
    </source>
</evidence>
<reference evidence="10 11" key="1">
    <citation type="submission" date="2016-09" db="EMBL/GenBank/DDBJ databases">
        <title>Pseudoalteromonas amylolytica sp. nov., isolated from the surface seawater.</title>
        <authorList>
            <person name="Wu Y.-H."/>
            <person name="Cheng H."/>
            <person name="Jin X.-B."/>
            <person name="Wang C.-S."/>
            <person name="Xu X.-W."/>
        </authorList>
    </citation>
    <scope>NUCLEOTIDE SEQUENCE [LARGE SCALE GENOMIC DNA]</scope>
    <source>
        <strain evidence="10 11">JW1</strain>
    </source>
</reference>
<evidence type="ECO:0000256" key="8">
    <source>
        <dbReference type="RuleBase" id="RU004506"/>
    </source>
</evidence>
<comment type="cofactor">
    <cofactor evidence="1 7">
        <name>pyridoxal 5'-phosphate</name>
        <dbReference type="ChEBI" id="CHEBI:597326"/>
    </cofactor>
</comment>
<dbReference type="OrthoDB" id="9808002at2"/>
<dbReference type="GO" id="GO:0030170">
    <property type="term" value="F:pyridoxal phosphate binding"/>
    <property type="evidence" value="ECO:0007669"/>
    <property type="project" value="UniProtKB-UniRule"/>
</dbReference>
<comment type="function">
    <text evidence="8">Catalyzes the removal of elemental sulfur and selenium atoms from L-cysteine, L-cystine, L-selenocysteine, and L-selenocystine to produce L-alanine.</text>
</comment>
<comment type="catalytic activity">
    <reaction evidence="6 8">
        <text>(sulfur carrier)-H + L-cysteine = (sulfur carrier)-SH + L-alanine</text>
        <dbReference type="Rhea" id="RHEA:43892"/>
        <dbReference type="Rhea" id="RHEA-COMP:14737"/>
        <dbReference type="Rhea" id="RHEA-COMP:14739"/>
        <dbReference type="ChEBI" id="CHEBI:29917"/>
        <dbReference type="ChEBI" id="CHEBI:35235"/>
        <dbReference type="ChEBI" id="CHEBI:57972"/>
        <dbReference type="ChEBI" id="CHEBI:64428"/>
        <dbReference type="EC" id="2.8.1.7"/>
    </reaction>
</comment>
<dbReference type="InterPro" id="IPR015424">
    <property type="entry name" value="PyrdxlP-dep_Trfase"/>
</dbReference>
<evidence type="ECO:0000313" key="11">
    <source>
        <dbReference type="Proteomes" id="UP000179786"/>
    </source>
</evidence>
<dbReference type="GO" id="GO:0006534">
    <property type="term" value="P:cysteine metabolic process"/>
    <property type="evidence" value="ECO:0007669"/>
    <property type="project" value="UniProtKB-UniRule"/>
</dbReference>
<dbReference type="PANTHER" id="PTHR43586">
    <property type="entry name" value="CYSTEINE DESULFURASE"/>
    <property type="match status" value="1"/>
</dbReference>
<feature type="domain" description="Aminotransferase class V" evidence="9">
    <location>
        <begin position="24"/>
        <end position="391"/>
    </location>
</feature>
<dbReference type="InterPro" id="IPR000192">
    <property type="entry name" value="Aminotrans_V_dom"/>
</dbReference>
<dbReference type="EMBL" id="MKJU01000025">
    <property type="protein sequence ID" value="OHU91405.1"/>
    <property type="molecule type" value="Genomic_DNA"/>
</dbReference>
<dbReference type="Gene3D" id="3.90.1150.10">
    <property type="entry name" value="Aspartate Aminotransferase, domain 1"/>
    <property type="match status" value="1"/>
</dbReference>
<protein>
    <recommendedName>
        <fullName evidence="3 8">Cysteine desulfurase</fullName>
        <ecNumber evidence="3 8">2.8.1.7</ecNumber>
    </recommendedName>
</protein>
<evidence type="ECO:0000256" key="2">
    <source>
        <dbReference type="ARBA" id="ARBA00010447"/>
    </source>
</evidence>
<dbReference type="InterPro" id="IPR015421">
    <property type="entry name" value="PyrdxlP-dep_Trfase_major"/>
</dbReference>
<keyword evidence="4 8" id="KW-0808">Transferase</keyword>
<evidence type="ECO:0000256" key="1">
    <source>
        <dbReference type="ARBA" id="ARBA00001933"/>
    </source>
</evidence>
<dbReference type="Pfam" id="PF00266">
    <property type="entry name" value="Aminotran_5"/>
    <property type="match status" value="1"/>
</dbReference>
<evidence type="ECO:0000256" key="5">
    <source>
        <dbReference type="ARBA" id="ARBA00022898"/>
    </source>
</evidence>
<dbReference type="Gene3D" id="3.40.640.10">
    <property type="entry name" value="Type I PLP-dependent aspartate aminotransferase-like (Major domain)"/>
    <property type="match status" value="1"/>
</dbReference>
<dbReference type="RefSeq" id="WP_070985298.1">
    <property type="nucleotide sequence ID" value="NZ_MKJU01000025.1"/>
</dbReference>
<gene>
    <name evidence="10" type="ORF">BET10_11340</name>
</gene>
<proteinExistence type="inferred from homology"/>
<sequence length="405" mass="44317">MSDIAQLRKNFPTLTQTIEGHPLVYLDSGATSQKPQAVIDAINLFYTKNNANVHRGLHTLSETATTQYENVREKLADFLDVNATECVWTSGATHGINLVAAGLTSQLTSNDVILISALEHHANIVPWQQLAIRTGARLEVIPVDAQGVIDTNVAITTIQKWQPKVFACSHASNTLGNIQDVKLLVAKAKQVGAITLVDGAQAFLHLRPNLRQLDCDFYVLSAHKALGPTGLGVLYGKYELLNALPVYQTGGEMIDTVSFANTTFRQAPAKFEPGTPNISAVLGFGAALDYLNAIDFQQMHQYEQALFVYLVEQLSSIEGVRLYGDLVNNIGTVSFSYKSEHHYDLAMLLNSYGVAVRSGHHCTQPLMQVLNLDGTIRVSLAFYNNKDDIDCFISALQNSIELIEG</sequence>
<comment type="similarity">
    <text evidence="2 8">Belongs to the class-V pyridoxal-phosphate-dependent aminotransferase family. Csd subfamily.</text>
</comment>
<evidence type="ECO:0000256" key="7">
    <source>
        <dbReference type="RuleBase" id="RU004504"/>
    </source>
</evidence>
<keyword evidence="11" id="KW-1185">Reference proteome</keyword>
<evidence type="ECO:0000313" key="10">
    <source>
        <dbReference type="EMBL" id="OHU91405.1"/>
    </source>
</evidence>
<dbReference type="NCBIfam" id="TIGR01979">
    <property type="entry name" value="sufS"/>
    <property type="match status" value="1"/>
</dbReference>
<dbReference type="InterPro" id="IPR020578">
    <property type="entry name" value="Aminotrans_V_PyrdxlP_BS"/>
</dbReference>
<dbReference type="InterPro" id="IPR015422">
    <property type="entry name" value="PyrdxlP-dep_Trfase_small"/>
</dbReference>
<evidence type="ECO:0000256" key="6">
    <source>
        <dbReference type="ARBA" id="ARBA00050776"/>
    </source>
</evidence>
<comment type="caution">
    <text evidence="10">The sequence shown here is derived from an EMBL/GenBank/DDBJ whole genome shotgun (WGS) entry which is preliminary data.</text>
</comment>
<dbReference type="PANTHER" id="PTHR43586:SF8">
    <property type="entry name" value="CYSTEINE DESULFURASE 1, CHLOROPLASTIC"/>
    <property type="match status" value="1"/>
</dbReference>
<dbReference type="EC" id="2.8.1.7" evidence="3 8"/>
<organism evidence="10 11">
    <name type="scientific">Pseudoalteromonas amylolytica</name>
    <dbReference type="NCBI Taxonomy" id="1859457"/>
    <lineage>
        <taxon>Bacteria</taxon>
        <taxon>Pseudomonadati</taxon>
        <taxon>Pseudomonadota</taxon>
        <taxon>Gammaproteobacteria</taxon>
        <taxon>Alteromonadales</taxon>
        <taxon>Pseudoalteromonadaceae</taxon>
        <taxon>Pseudoalteromonas</taxon>
    </lineage>
</organism>
<dbReference type="Proteomes" id="UP000179786">
    <property type="component" value="Unassembled WGS sequence"/>
</dbReference>
<dbReference type="AlphaFoldDB" id="A0A1S1MRR3"/>
<accession>A0A1S1MRR3</accession>
<dbReference type="SUPFAM" id="SSF53383">
    <property type="entry name" value="PLP-dependent transferases"/>
    <property type="match status" value="1"/>
</dbReference>
<dbReference type="GO" id="GO:0031071">
    <property type="term" value="F:cysteine desulfurase activity"/>
    <property type="evidence" value="ECO:0007669"/>
    <property type="project" value="UniProtKB-UniRule"/>
</dbReference>
<keyword evidence="5 8" id="KW-0663">Pyridoxal phosphate</keyword>
<dbReference type="PROSITE" id="PS00595">
    <property type="entry name" value="AA_TRANSFER_CLASS_5"/>
    <property type="match status" value="1"/>
</dbReference>
<dbReference type="STRING" id="1859457.BET10_11340"/>
<name>A0A1S1MRR3_9GAMM</name>
<evidence type="ECO:0000256" key="4">
    <source>
        <dbReference type="ARBA" id="ARBA00022679"/>
    </source>
</evidence>
<dbReference type="InterPro" id="IPR010970">
    <property type="entry name" value="Cys_dSase_SufS"/>
</dbReference>
<dbReference type="CDD" id="cd06453">
    <property type="entry name" value="SufS_like"/>
    <property type="match status" value="1"/>
</dbReference>
<evidence type="ECO:0000259" key="9">
    <source>
        <dbReference type="Pfam" id="PF00266"/>
    </source>
</evidence>